<dbReference type="Pfam" id="PF02637">
    <property type="entry name" value="GatB_Yqey"/>
    <property type="match status" value="1"/>
</dbReference>
<evidence type="ECO:0000256" key="6">
    <source>
        <dbReference type="ARBA" id="ARBA00022840"/>
    </source>
</evidence>
<dbReference type="InterPro" id="IPR042114">
    <property type="entry name" value="GatB_C_1"/>
</dbReference>
<accession>A0ABY8QF86</accession>
<dbReference type="InterPro" id="IPR017958">
    <property type="entry name" value="Gln-tRNA_amidoTrfase_suB_CS"/>
</dbReference>
<dbReference type="RefSeq" id="WP_282299913.1">
    <property type="nucleotide sequence ID" value="NZ_CP124616.1"/>
</dbReference>
<dbReference type="Gene3D" id="1.10.150.380">
    <property type="entry name" value="GatB domain, N-terminal subdomain"/>
    <property type="match status" value="1"/>
</dbReference>
<organism evidence="13 14">
    <name type="scientific">Tropicibacter oceani</name>
    <dbReference type="NCBI Taxonomy" id="3058420"/>
    <lineage>
        <taxon>Bacteria</taxon>
        <taxon>Pseudomonadati</taxon>
        <taxon>Pseudomonadota</taxon>
        <taxon>Alphaproteobacteria</taxon>
        <taxon>Rhodobacterales</taxon>
        <taxon>Roseobacteraceae</taxon>
        <taxon>Tropicibacter</taxon>
    </lineage>
</organism>
<comment type="similarity">
    <text evidence="1 11">Belongs to the GatB/GatE family. GatB subfamily.</text>
</comment>
<dbReference type="NCBIfam" id="NF004012">
    <property type="entry name" value="PRK05477.1-2"/>
    <property type="match status" value="1"/>
</dbReference>
<dbReference type="SUPFAM" id="SSF55931">
    <property type="entry name" value="Glutamine synthetase/guanido kinase"/>
    <property type="match status" value="1"/>
</dbReference>
<evidence type="ECO:0000256" key="9">
    <source>
        <dbReference type="ARBA" id="ARBA00047380"/>
    </source>
</evidence>
<evidence type="ECO:0000256" key="2">
    <source>
        <dbReference type="ARBA" id="ARBA00011123"/>
    </source>
</evidence>
<dbReference type="Gene3D" id="1.10.10.410">
    <property type="match status" value="1"/>
</dbReference>
<name>A0ABY8QF86_9RHOB</name>
<dbReference type="Proteomes" id="UP001241605">
    <property type="component" value="Chromosome"/>
</dbReference>
<dbReference type="HAMAP" id="MF_00121">
    <property type="entry name" value="GatB"/>
    <property type="match status" value="1"/>
</dbReference>
<evidence type="ECO:0000256" key="3">
    <source>
        <dbReference type="ARBA" id="ARBA00016923"/>
    </source>
</evidence>
<gene>
    <name evidence="11 13" type="primary">gatB</name>
    <name evidence="13" type="ORF">QF118_15310</name>
</gene>
<evidence type="ECO:0000256" key="7">
    <source>
        <dbReference type="ARBA" id="ARBA00022917"/>
    </source>
</evidence>
<evidence type="ECO:0000256" key="1">
    <source>
        <dbReference type="ARBA" id="ARBA00005306"/>
    </source>
</evidence>
<dbReference type="InterPro" id="IPR003789">
    <property type="entry name" value="Asn/Gln_tRNA_amidoTrase-B-like"/>
</dbReference>
<comment type="subunit">
    <text evidence="2 11">Heterotrimer of A, B and C subunits.</text>
</comment>
<evidence type="ECO:0000256" key="4">
    <source>
        <dbReference type="ARBA" id="ARBA00022598"/>
    </source>
</evidence>
<evidence type="ECO:0000313" key="14">
    <source>
        <dbReference type="Proteomes" id="UP001241605"/>
    </source>
</evidence>
<dbReference type="PANTHER" id="PTHR11659">
    <property type="entry name" value="GLUTAMYL-TRNA GLN AMIDOTRANSFERASE SUBUNIT B MITOCHONDRIAL AND PROKARYOTIC PET112-RELATED"/>
    <property type="match status" value="1"/>
</dbReference>
<dbReference type="PANTHER" id="PTHR11659:SF0">
    <property type="entry name" value="GLUTAMYL-TRNA(GLN) AMIDOTRANSFERASE SUBUNIT B, MITOCHONDRIAL"/>
    <property type="match status" value="1"/>
</dbReference>
<dbReference type="Pfam" id="PF02934">
    <property type="entry name" value="GatB_N"/>
    <property type="match status" value="1"/>
</dbReference>
<evidence type="ECO:0000313" key="13">
    <source>
        <dbReference type="EMBL" id="WGW03281.1"/>
    </source>
</evidence>
<keyword evidence="14" id="KW-1185">Reference proteome</keyword>
<reference evidence="13 14" key="1">
    <citation type="submission" date="2023-05" db="EMBL/GenBank/DDBJ databases">
        <title>YMD87, complete Genome.</title>
        <authorList>
            <person name="Zhang J."/>
            <person name="Xu X."/>
        </authorList>
    </citation>
    <scope>NUCLEOTIDE SEQUENCE [LARGE SCALE GENOMIC DNA]</scope>
    <source>
        <strain evidence="13 14">YMD87</strain>
    </source>
</reference>
<evidence type="ECO:0000259" key="12">
    <source>
        <dbReference type="SMART" id="SM00845"/>
    </source>
</evidence>
<dbReference type="InterPro" id="IPR017959">
    <property type="entry name" value="Asn/Gln-tRNA_amidoTrfase_suB/E"/>
</dbReference>
<dbReference type="InterPro" id="IPR006075">
    <property type="entry name" value="Asn/Gln-tRNA_Trfase_suB/E_cat"/>
</dbReference>
<sequence length="504" mass="55619">MLDLTYSSPKPKVIAGAKHDWELVIGMEVHAQVASKSKLFSGASTKFGAEPNSNVAFVDAAMPGMLPVINEFCIEQAVRTGLGLKAEINLKSAFDRKNYFYPDLPQGYQISQLYHPLVGEGEVIVDMEPGVARLVRIERIHVEQDAGKSIHDMDPNMSFVDLNRTGVALMEIVSRPDIRGPEEAAAYLAKLRQILRYLGTCDGNMQNGNMRADVNVSVCRPGQYEKYQETQDFSHLGTRCEIKNMNSMRFIQMAIDYEAKRQIAILEAGGKIDQETRLYDADKNETRSMRSKEEAHDYRYFPDPDLLPLEIEQAWVDDIQASLPELPDEKKARFVKDFGLSEYDASVLTAEVANAAYFEAVAGEAGDGKLAANWVINELFGRLKKEDHSIEDSPVTPSQLAGIVKLIKSDAISGKIAKDVFEIVYTEGGDPEKIVEDRGMKQVTDTGAIEAAVDEIIAANPDQVEKAKQNPKLAGWFVGQVMKATGGKANPKAVNEIISAKLGL</sequence>
<keyword evidence="6 11" id="KW-0067">ATP-binding</keyword>
<keyword evidence="5 11" id="KW-0547">Nucleotide-binding</keyword>
<evidence type="ECO:0000256" key="11">
    <source>
        <dbReference type="HAMAP-Rule" id="MF_00121"/>
    </source>
</evidence>
<dbReference type="SMART" id="SM00845">
    <property type="entry name" value="GatB_Yqey"/>
    <property type="match status" value="1"/>
</dbReference>
<dbReference type="EMBL" id="CP124616">
    <property type="protein sequence ID" value="WGW03281.1"/>
    <property type="molecule type" value="Genomic_DNA"/>
</dbReference>
<dbReference type="InterPro" id="IPR004413">
    <property type="entry name" value="GatB"/>
</dbReference>
<dbReference type="EC" id="6.3.5.-" evidence="11"/>
<dbReference type="NCBIfam" id="NF004014">
    <property type="entry name" value="PRK05477.1-4"/>
    <property type="match status" value="1"/>
</dbReference>
<evidence type="ECO:0000256" key="8">
    <source>
        <dbReference type="ARBA" id="ARBA00024799"/>
    </source>
</evidence>
<dbReference type="InterPro" id="IPR023168">
    <property type="entry name" value="GatB_Yqey_C_2"/>
</dbReference>
<protein>
    <recommendedName>
        <fullName evidence="3 11">Aspartyl/glutamyl-tRNA(Asn/Gln) amidotransferase subunit B</fullName>
        <shortName evidence="11">Asp/Glu-ADT subunit B</shortName>
        <ecNumber evidence="11">6.3.5.-</ecNumber>
    </recommendedName>
</protein>
<dbReference type="NCBIfam" id="TIGR00133">
    <property type="entry name" value="gatB"/>
    <property type="match status" value="1"/>
</dbReference>
<comment type="function">
    <text evidence="8 11">Allows the formation of correctly charged Asn-tRNA(Asn) or Gln-tRNA(Gln) through the transamidation of misacylated Asp-tRNA(Asn) or Glu-tRNA(Gln) in organisms which lack either or both of asparaginyl-tRNA or glutaminyl-tRNA synthetases. The reaction takes place in the presence of glutamine and ATP through an activated phospho-Asp-tRNA(Asn) or phospho-Glu-tRNA(Gln).</text>
</comment>
<comment type="catalytic activity">
    <reaction evidence="10 11">
        <text>L-glutamyl-tRNA(Gln) + L-glutamine + ATP + H2O = L-glutaminyl-tRNA(Gln) + L-glutamate + ADP + phosphate + H(+)</text>
        <dbReference type="Rhea" id="RHEA:17521"/>
        <dbReference type="Rhea" id="RHEA-COMP:9681"/>
        <dbReference type="Rhea" id="RHEA-COMP:9684"/>
        <dbReference type="ChEBI" id="CHEBI:15377"/>
        <dbReference type="ChEBI" id="CHEBI:15378"/>
        <dbReference type="ChEBI" id="CHEBI:29985"/>
        <dbReference type="ChEBI" id="CHEBI:30616"/>
        <dbReference type="ChEBI" id="CHEBI:43474"/>
        <dbReference type="ChEBI" id="CHEBI:58359"/>
        <dbReference type="ChEBI" id="CHEBI:78520"/>
        <dbReference type="ChEBI" id="CHEBI:78521"/>
        <dbReference type="ChEBI" id="CHEBI:456216"/>
    </reaction>
</comment>
<dbReference type="NCBIfam" id="NF004015">
    <property type="entry name" value="PRK05477.1-5"/>
    <property type="match status" value="1"/>
</dbReference>
<evidence type="ECO:0000256" key="5">
    <source>
        <dbReference type="ARBA" id="ARBA00022741"/>
    </source>
</evidence>
<dbReference type="SUPFAM" id="SSF89095">
    <property type="entry name" value="GatB/YqeY motif"/>
    <property type="match status" value="1"/>
</dbReference>
<dbReference type="InterPro" id="IPR014746">
    <property type="entry name" value="Gln_synth/guanido_kin_cat_dom"/>
</dbReference>
<comment type="catalytic activity">
    <reaction evidence="9 11">
        <text>L-aspartyl-tRNA(Asn) + L-glutamine + ATP + H2O = L-asparaginyl-tRNA(Asn) + L-glutamate + ADP + phosphate + 2 H(+)</text>
        <dbReference type="Rhea" id="RHEA:14513"/>
        <dbReference type="Rhea" id="RHEA-COMP:9674"/>
        <dbReference type="Rhea" id="RHEA-COMP:9677"/>
        <dbReference type="ChEBI" id="CHEBI:15377"/>
        <dbReference type="ChEBI" id="CHEBI:15378"/>
        <dbReference type="ChEBI" id="CHEBI:29985"/>
        <dbReference type="ChEBI" id="CHEBI:30616"/>
        <dbReference type="ChEBI" id="CHEBI:43474"/>
        <dbReference type="ChEBI" id="CHEBI:58359"/>
        <dbReference type="ChEBI" id="CHEBI:78515"/>
        <dbReference type="ChEBI" id="CHEBI:78516"/>
        <dbReference type="ChEBI" id="CHEBI:456216"/>
    </reaction>
</comment>
<evidence type="ECO:0000256" key="10">
    <source>
        <dbReference type="ARBA" id="ARBA00047913"/>
    </source>
</evidence>
<keyword evidence="4 11" id="KW-0436">Ligase</keyword>
<proteinExistence type="inferred from homology"/>
<dbReference type="PROSITE" id="PS01234">
    <property type="entry name" value="GATB"/>
    <property type="match status" value="1"/>
</dbReference>
<feature type="domain" description="Asn/Gln amidotransferase" evidence="12">
    <location>
        <begin position="356"/>
        <end position="502"/>
    </location>
</feature>
<dbReference type="InterPro" id="IPR018027">
    <property type="entry name" value="Asn/Gln_amidotransferase"/>
</dbReference>
<keyword evidence="7 11" id="KW-0648">Protein biosynthesis</keyword>